<comment type="caution">
    <text evidence="2">The sequence shown here is derived from an EMBL/GenBank/DDBJ whole genome shotgun (WGS) entry which is preliminary data.</text>
</comment>
<evidence type="ECO:0000313" key="2">
    <source>
        <dbReference type="EMBL" id="MBF9195246.1"/>
    </source>
</evidence>
<reference evidence="2 3" key="1">
    <citation type="submission" date="2020-11" db="EMBL/GenBank/DDBJ databases">
        <authorList>
            <person name="Kim M.K."/>
        </authorList>
    </citation>
    <scope>NUCLEOTIDE SEQUENCE [LARGE SCALE GENOMIC DNA]</scope>
    <source>
        <strain evidence="2 3">BT290</strain>
    </source>
</reference>
<organism evidence="2 3">
    <name type="scientific">Microvirga terrestris</name>
    <dbReference type="NCBI Taxonomy" id="2791024"/>
    <lineage>
        <taxon>Bacteria</taxon>
        <taxon>Pseudomonadati</taxon>
        <taxon>Pseudomonadota</taxon>
        <taxon>Alphaproteobacteria</taxon>
        <taxon>Hyphomicrobiales</taxon>
        <taxon>Methylobacteriaceae</taxon>
        <taxon>Microvirga</taxon>
    </lineage>
</organism>
<dbReference type="EMBL" id="JADQDN010000002">
    <property type="protein sequence ID" value="MBF9195246.1"/>
    <property type="molecule type" value="Genomic_DNA"/>
</dbReference>
<feature type="domain" description="Endonuclease/exonuclease/phosphatase" evidence="1">
    <location>
        <begin position="68"/>
        <end position="334"/>
    </location>
</feature>
<proteinExistence type="predicted"/>
<protein>
    <submittedName>
        <fullName evidence="2">Endonuclease/exonuclease/phosphatase family protein</fullName>
    </submittedName>
</protein>
<keyword evidence="3" id="KW-1185">Reference proteome</keyword>
<gene>
    <name evidence="2" type="ORF">I2H36_04290</name>
</gene>
<dbReference type="Gene3D" id="3.60.10.10">
    <property type="entry name" value="Endonuclease/exonuclease/phosphatase"/>
    <property type="match status" value="1"/>
</dbReference>
<keyword evidence="2" id="KW-0255">Endonuclease</keyword>
<keyword evidence="2" id="KW-0378">Hydrolase</keyword>
<sequence>MRALIARFVSDLEPPDSIVLEDARQASTLGQKAVHGSLLERIPALHAVEHSPPANPRPWPGSIRIAAFNAQRLKDRRATRHLMRQAGAQVTLLSEVDLGMARSGNAHTIRDLTAGTGDGYLYGAEFAELDLGSADEVAQCAGQRNASGLHGNAIVTGLALEHPWLIPLEENGLWFPGIDGLQRRVGGRMALAARVAEAPRPLWIVSTHLESKSDPADRLMQIEALLRALDVIAPDEACVIGGDFNTKALPRGEGERPLLLEAPERFEPLFASLRKAGFEWQHANLPLPTQTPGPTNKPAPPFGKLDWFVVRGCEASNPQVISAVDELGRAVSDHEMIAVDLRIA</sequence>
<dbReference type="InterPro" id="IPR036691">
    <property type="entry name" value="Endo/exonu/phosph_ase_sf"/>
</dbReference>
<dbReference type="Pfam" id="PF03372">
    <property type="entry name" value="Exo_endo_phos"/>
    <property type="match status" value="1"/>
</dbReference>
<evidence type="ECO:0000259" key="1">
    <source>
        <dbReference type="Pfam" id="PF03372"/>
    </source>
</evidence>
<accession>A0ABS0HP45</accession>
<dbReference type="Proteomes" id="UP000611708">
    <property type="component" value="Unassembled WGS sequence"/>
</dbReference>
<name>A0ABS0HP45_9HYPH</name>
<evidence type="ECO:0000313" key="3">
    <source>
        <dbReference type="Proteomes" id="UP000611708"/>
    </source>
</evidence>
<dbReference type="RefSeq" id="WP_196262650.1">
    <property type="nucleotide sequence ID" value="NZ_JADQDN010000002.1"/>
</dbReference>
<dbReference type="SUPFAM" id="SSF56219">
    <property type="entry name" value="DNase I-like"/>
    <property type="match status" value="1"/>
</dbReference>
<dbReference type="GO" id="GO:0004519">
    <property type="term" value="F:endonuclease activity"/>
    <property type="evidence" value="ECO:0007669"/>
    <property type="project" value="UniProtKB-KW"/>
</dbReference>
<dbReference type="InterPro" id="IPR005135">
    <property type="entry name" value="Endo/exonuclease/phosphatase"/>
</dbReference>
<keyword evidence="2" id="KW-0540">Nuclease</keyword>